<accession>W0GNI2</accession>
<name>W0GNI2_9MOLU</name>
<dbReference type="PANTHER" id="PTHR48078">
    <property type="entry name" value="THREONINE DEHYDRATASE, MITOCHONDRIAL-RELATED"/>
    <property type="match status" value="1"/>
</dbReference>
<sequence length="135" mass="14579">MRALKNTLEVQKLQQLTFVHAFDDEDVISGQGTIGLELIEQIQGLYTIIVPVGGGGLILGIAIAAKTLNLEIKIIGVEVENVPSLTKAFQFGKSIEVEPSKTIADGINVQKIGLITFEICKQYVAEIVTVSEKRG</sequence>
<dbReference type="SUPFAM" id="SSF53686">
    <property type="entry name" value="Tryptophan synthase beta subunit-like PLP-dependent enzymes"/>
    <property type="match status" value="1"/>
</dbReference>
<dbReference type="InterPro" id="IPR036052">
    <property type="entry name" value="TrpB-like_PALP_sf"/>
</dbReference>
<feature type="domain" description="Tryptophan synthase beta chain-like PALP" evidence="5">
    <location>
        <begin position="11"/>
        <end position="133"/>
    </location>
</feature>
<dbReference type="GO" id="GO:0004794">
    <property type="term" value="F:threonine deaminase activity"/>
    <property type="evidence" value="ECO:0007669"/>
    <property type="project" value="TreeGrafter"/>
</dbReference>
<dbReference type="Proteomes" id="UP000019260">
    <property type="component" value="Chromosome"/>
</dbReference>
<evidence type="ECO:0000313" key="6">
    <source>
        <dbReference type="EMBL" id="AHI57539.1"/>
    </source>
</evidence>
<keyword evidence="7" id="KW-1185">Reference proteome</keyword>
<dbReference type="RefSeq" id="WP_025316967.1">
    <property type="nucleotide sequence ID" value="NZ_CP002082.1"/>
</dbReference>
<dbReference type="PATRIC" id="fig|838561.3.peg.160"/>
<dbReference type="PANTHER" id="PTHR48078:SF6">
    <property type="entry name" value="L-THREONINE DEHYDRATASE CATABOLIC TDCB"/>
    <property type="match status" value="1"/>
</dbReference>
<comment type="cofactor">
    <cofactor evidence="1">
        <name>pyridoxal 5'-phosphate</name>
        <dbReference type="ChEBI" id="CHEBI:597326"/>
    </cofactor>
</comment>
<dbReference type="KEGG" id="smir:SMM_0139"/>
<evidence type="ECO:0000256" key="4">
    <source>
        <dbReference type="SAM" id="Phobius"/>
    </source>
</evidence>
<dbReference type="GO" id="GO:0003941">
    <property type="term" value="F:L-serine ammonia-lyase activity"/>
    <property type="evidence" value="ECO:0007669"/>
    <property type="project" value="TreeGrafter"/>
</dbReference>
<dbReference type="KEGG" id="smia:P344_00830"/>
<feature type="transmembrane region" description="Helical" evidence="4">
    <location>
        <begin position="45"/>
        <end position="65"/>
    </location>
</feature>
<dbReference type="GO" id="GO:0009097">
    <property type="term" value="P:isoleucine biosynthetic process"/>
    <property type="evidence" value="ECO:0007669"/>
    <property type="project" value="TreeGrafter"/>
</dbReference>
<dbReference type="EMBL" id="CP006720">
    <property type="protein sequence ID" value="AHI57539.1"/>
    <property type="molecule type" value="Genomic_DNA"/>
</dbReference>
<dbReference type="HOGENOM" id="CLU_1997334_0_0_14"/>
<dbReference type="InterPro" id="IPR050147">
    <property type="entry name" value="Ser/Thr_Dehydratase"/>
</dbReference>
<dbReference type="Pfam" id="PF00291">
    <property type="entry name" value="PALP"/>
    <property type="match status" value="1"/>
</dbReference>
<evidence type="ECO:0000259" key="5">
    <source>
        <dbReference type="Pfam" id="PF00291"/>
    </source>
</evidence>
<evidence type="ECO:0000256" key="2">
    <source>
        <dbReference type="ARBA" id="ARBA00022898"/>
    </source>
</evidence>
<organism evidence="6 7">
    <name type="scientific">Spiroplasma mirum ATCC 29335</name>
    <dbReference type="NCBI Taxonomy" id="838561"/>
    <lineage>
        <taxon>Bacteria</taxon>
        <taxon>Bacillati</taxon>
        <taxon>Mycoplasmatota</taxon>
        <taxon>Mollicutes</taxon>
        <taxon>Entomoplasmatales</taxon>
        <taxon>Spiroplasmataceae</taxon>
        <taxon>Spiroplasma</taxon>
    </lineage>
</organism>
<dbReference type="GO" id="GO:0006565">
    <property type="term" value="P:L-serine catabolic process"/>
    <property type="evidence" value="ECO:0007669"/>
    <property type="project" value="TreeGrafter"/>
</dbReference>
<dbReference type="STRING" id="838561.P344_00830"/>
<dbReference type="Gene3D" id="3.40.50.1100">
    <property type="match status" value="2"/>
</dbReference>
<keyword evidence="4" id="KW-0812">Transmembrane</keyword>
<keyword evidence="4" id="KW-1133">Transmembrane helix</keyword>
<dbReference type="eggNOG" id="COG1171">
    <property type="taxonomic scope" value="Bacteria"/>
</dbReference>
<dbReference type="AlphaFoldDB" id="W0GNI2"/>
<evidence type="ECO:0000256" key="1">
    <source>
        <dbReference type="ARBA" id="ARBA00001933"/>
    </source>
</evidence>
<dbReference type="GO" id="GO:0006567">
    <property type="term" value="P:L-threonine catabolic process"/>
    <property type="evidence" value="ECO:0007669"/>
    <property type="project" value="TreeGrafter"/>
</dbReference>
<keyword evidence="3" id="KW-0456">Lyase</keyword>
<protein>
    <recommendedName>
        <fullName evidence="5">Tryptophan synthase beta chain-like PALP domain-containing protein</fullName>
    </recommendedName>
</protein>
<gene>
    <name evidence="6" type="ORF">P344_00830</name>
</gene>
<evidence type="ECO:0000256" key="3">
    <source>
        <dbReference type="ARBA" id="ARBA00023239"/>
    </source>
</evidence>
<proteinExistence type="predicted"/>
<evidence type="ECO:0000313" key="7">
    <source>
        <dbReference type="Proteomes" id="UP000019260"/>
    </source>
</evidence>
<keyword evidence="4" id="KW-0472">Membrane</keyword>
<reference evidence="6 7" key="1">
    <citation type="submission" date="2013-09" db="EMBL/GenBank/DDBJ databases">
        <title>Complete genome sequence of Spiroplasma mirum suckling mouse cataract agent.</title>
        <authorList>
            <person name="Landry C.A."/>
            <person name="Bastian F.O."/>
            <person name="Thune R.L."/>
        </authorList>
    </citation>
    <scope>NUCLEOTIDE SEQUENCE [LARGE SCALE GENOMIC DNA]</scope>
    <source>
        <strain evidence="6 7">SMCA</strain>
    </source>
</reference>
<keyword evidence="2" id="KW-0663">Pyridoxal phosphate</keyword>
<dbReference type="InterPro" id="IPR001926">
    <property type="entry name" value="TrpB-like_PALP"/>
</dbReference>